<dbReference type="AlphaFoldDB" id="A0AAD5GTP8"/>
<organism evidence="1 2">
    <name type="scientific">Ambrosia artemisiifolia</name>
    <name type="common">Common ragweed</name>
    <dbReference type="NCBI Taxonomy" id="4212"/>
    <lineage>
        <taxon>Eukaryota</taxon>
        <taxon>Viridiplantae</taxon>
        <taxon>Streptophyta</taxon>
        <taxon>Embryophyta</taxon>
        <taxon>Tracheophyta</taxon>
        <taxon>Spermatophyta</taxon>
        <taxon>Magnoliopsida</taxon>
        <taxon>eudicotyledons</taxon>
        <taxon>Gunneridae</taxon>
        <taxon>Pentapetalae</taxon>
        <taxon>asterids</taxon>
        <taxon>campanulids</taxon>
        <taxon>Asterales</taxon>
        <taxon>Asteraceae</taxon>
        <taxon>Asteroideae</taxon>
        <taxon>Heliantheae alliance</taxon>
        <taxon>Heliantheae</taxon>
        <taxon>Ambrosia</taxon>
    </lineage>
</organism>
<reference evidence="1" key="1">
    <citation type="submission" date="2022-06" db="EMBL/GenBank/DDBJ databases">
        <title>Uncovering the hologenomic basis of an extraordinary plant invasion.</title>
        <authorList>
            <person name="Bieker V.C."/>
            <person name="Martin M.D."/>
            <person name="Gilbert T."/>
            <person name="Hodgins K."/>
            <person name="Battlay P."/>
            <person name="Petersen B."/>
            <person name="Wilson J."/>
        </authorList>
    </citation>
    <scope>NUCLEOTIDE SEQUENCE</scope>
    <source>
        <strain evidence="1">AA19_3_7</strain>
        <tissue evidence="1">Leaf</tissue>
    </source>
</reference>
<gene>
    <name evidence="1" type="ORF">M8C21_020858</name>
</gene>
<comment type="caution">
    <text evidence="1">The sequence shown here is derived from an EMBL/GenBank/DDBJ whole genome shotgun (WGS) entry which is preliminary data.</text>
</comment>
<evidence type="ECO:0000313" key="2">
    <source>
        <dbReference type="Proteomes" id="UP001206925"/>
    </source>
</evidence>
<sequence length="117" mass="12732">MKSMNFSKAVGSGARGMLSDSNDVTLFSSSLPVLPHEKLTLNNAENDPRETSDLFEDIEDHAIGSLLPDEDDLLAGVMDGFDLNTFPNRADDTEDFDLFGSGGGMELEPDMIDNLNF</sequence>
<dbReference type="Proteomes" id="UP001206925">
    <property type="component" value="Unassembled WGS sequence"/>
</dbReference>
<keyword evidence="2" id="KW-1185">Reference proteome</keyword>
<name>A0AAD5GTP8_AMBAR</name>
<dbReference type="EMBL" id="JAMZMK010002408">
    <property type="protein sequence ID" value="KAI7754855.1"/>
    <property type="molecule type" value="Genomic_DNA"/>
</dbReference>
<feature type="non-terminal residue" evidence="1">
    <location>
        <position position="1"/>
    </location>
</feature>
<evidence type="ECO:0000313" key="1">
    <source>
        <dbReference type="EMBL" id="KAI7754855.1"/>
    </source>
</evidence>
<proteinExistence type="predicted"/>
<accession>A0AAD5GTP8</accession>
<protein>
    <submittedName>
        <fullName evidence="1">Uncharacterized protein</fullName>
    </submittedName>
</protein>